<dbReference type="Pfam" id="PF01554">
    <property type="entry name" value="MatE"/>
    <property type="match status" value="2"/>
</dbReference>
<feature type="transmembrane region" description="Helical" evidence="7">
    <location>
        <begin position="436"/>
        <end position="455"/>
    </location>
</feature>
<feature type="transmembrane region" description="Helical" evidence="7">
    <location>
        <begin position="210"/>
        <end position="231"/>
    </location>
</feature>
<organism evidence="8 9">
    <name type="scientific">Craurococcus roseus</name>
    <dbReference type="NCBI Taxonomy" id="77585"/>
    <lineage>
        <taxon>Bacteria</taxon>
        <taxon>Pseudomonadati</taxon>
        <taxon>Pseudomonadota</taxon>
        <taxon>Alphaproteobacteria</taxon>
        <taxon>Acetobacterales</taxon>
        <taxon>Acetobacteraceae</taxon>
        <taxon>Craurococcus</taxon>
    </lineage>
</organism>
<dbReference type="InterPro" id="IPR052031">
    <property type="entry name" value="Membrane_Transporter-Flippase"/>
</dbReference>
<feature type="transmembrane region" description="Helical" evidence="7">
    <location>
        <begin position="150"/>
        <end position="171"/>
    </location>
</feature>
<accession>A0ABN1F6J7</accession>
<feature type="transmembrane region" description="Helical" evidence="7">
    <location>
        <begin position="183"/>
        <end position="204"/>
    </location>
</feature>
<dbReference type="PIRSF" id="PIRSF006603">
    <property type="entry name" value="DinF"/>
    <property type="match status" value="1"/>
</dbReference>
<protein>
    <submittedName>
        <fullName evidence="8">MATE family efflux transporter</fullName>
    </submittedName>
</protein>
<dbReference type="EMBL" id="BAAAFZ010000028">
    <property type="protein sequence ID" value="GAA0583639.1"/>
    <property type="molecule type" value="Genomic_DNA"/>
</dbReference>
<feature type="transmembrane region" description="Helical" evidence="7">
    <location>
        <begin position="29"/>
        <end position="53"/>
    </location>
</feature>
<comment type="subcellular location">
    <subcellularLocation>
        <location evidence="1">Cell inner membrane</location>
        <topology evidence="1">Multi-pass membrane protein</topology>
    </subcellularLocation>
</comment>
<evidence type="ECO:0000256" key="3">
    <source>
        <dbReference type="ARBA" id="ARBA00022475"/>
    </source>
</evidence>
<dbReference type="NCBIfam" id="TIGR00797">
    <property type="entry name" value="matE"/>
    <property type="match status" value="1"/>
</dbReference>
<keyword evidence="4 7" id="KW-0812">Transmembrane</keyword>
<dbReference type="RefSeq" id="WP_343895398.1">
    <property type="nucleotide sequence ID" value="NZ_BAAAFZ010000028.1"/>
</dbReference>
<evidence type="ECO:0000256" key="4">
    <source>
        <dbReference type="ARBA" id="ARBA00022692"/>
    </source>
</evidence>
<evidence type="ECO:0000313" key="9">
    <source>
        <dbReference type="Proteomes" id="UP001501588"/>
    </source>
</evidence>
<dbReference type="InterPro" id="IPR002528">
    <property type="entry name" value="MATE_fam"/>
</dbReference>
<dbReference type="PANTHER" id="PTHR43549">
    <property type="entry name" value="MULTIDRUG RESISTANCE PROTEIN YPNP-RELATED"/>
    <property type="match status" value="1"/>
</dbReference>
<dbReference type="Proteomes" id="UP001501588">
    <property type="component" value="Unassembled WGS sequence"/>
</dbReference>
<evidence type="ECO:0000256" key="1">
    <source>
        <dbReference type="ARBA" id="ARBA00004429"/>
    </source>
</evidence>
<keyword evidence="9" id="KW-1185">Reference proteome</keyword>
<dbReference type="InterPro" id="IPR048279">
    <property type="entry name" value="MdtK-like"/>
</dbReference>
<keyword evidence="6 7" id="KW-0472">Membrane</keyword>
<feature type="transmembrane region" description="Helical" evidence="7">
    <location>
        <begin position="65"/>
        <end position="98"/>
    </location>
</feature>
<feature type="transmembrane region" description="Helical" evidence="7">
    <location>
        <begin position="270"/>
        <end position="296"/>
    </location>
</feature>
<proteinExistence type="predicted"/>
<evidence type="ECO:0000256" key="7">
    <source>
        <dbReference type="SAM" id="Phobius"/>
    </source>
</evidence>
<keyword evidence="2" id="KW-0813">Transport</keyword>
<evidence type="ECO:0000313" key="8">
    <source>
        <dbReference type="EMBL" id="GAA0583639.1"/>
    </source>
</evidence>
<evidence type="ECO:0000256" key="2">
    <source>
        <dbReference type="ARBA" id="ARBA00022448"/>
    </source>
</evidence>
<feature type="transmembrane region" description="Helical" evidence="7">
    <location>
        <begin position="302"/>
        <end position="325"/>
    </location>
</feature>
<evidence type="ECO:0000256" key="6">
    <source>
        <dbReference type="ARBA" id="ARBA00023136"/>
    </source>
</evidence>
<keyword evidence="3" id="KW-1003">Cell membrane</keyword>
<name>A0ABN1F6J7_9PROT</name>
<keyword evidence="5 7" id="KW-1133">Transmembrane helix</keyword>
<comment type="caution">
    <text evidence="8">The sequence shown here is derived from an EMBL/GenBank/DDBJ whole genome shotgun (WGS) entry which is preliminary data.</text>
</comment>
<feature type="transmembrane region" description="Helical" evidence="7">
    <location>
        <begin position="376"/>
        <end position="398"/>
    </location>
</feature>
<feature type="transmembrane region" description="Helical" evidence="7">
    <location>
        <begin position="110"/>
        <end position="130"/>
    </location>
</feature>
<reference evidence="8 9" key="1">
    <citation type="journal article" date="2019" name="Int. J. Syst. Evol. Microbiol.">
        <title>The Global Catalogue of Microorganisms (GCM) 10K type strain sequencing project: providing services to taxonomists for standard genome sequencing and annotation.</title>
        <authorList>
            <consortium name="The Broad Institute Genomics Platform"/>
            <consortium name="The Broad Institute Genome Sequencing Center for Infectious Disease"/>
            <person name="Wu L."/>
            <person name="Ma J."/>
        </authorList>
    </citation>
    <scope>NUCLEOTIDE SEQUENCE [LARGE SCALE GENOMIC DNA]</scope>
    <source>
        <strain evidence="8 9">JCM 9933</strain>
    </source>
</reference>
<gene>
    <name evidence="8" type="ORF">GCM10009416_22580</name>
</gene>
<feature type="transmembrane region" description="Helical" evidence="7">
    <location>
        <begin position="337"/>
        <end position="356"/>
    </location>
</feature>
<sequence>MDSLPYGPGHTPAPVPAPRRRAALTEGPVGPLLFNTTLPLALALAAMFAVQLAETWLVGLLGREALAALGFAAPIAMTATSFGIGLGAGASAVVARGLGAGDRSVERLSAHALWLAAGTAAAVAVPGWLLAPALLRALGAEGEVHALAQAYLRAWFPGAVPLVTGIVALSLTRAAGDTRFQGAALAGAGAFAFLLDWPLAFGVPAMVPGLGVPGLAVAAAVSWSAMLALALRRLRSLGLLDRLATAPCGGFAASARRVLRVGLPAAATNAIIPVGTTLFTAMLAAHGAVAVAGFSIGSRVEALAMVAFFALSAVANPFAAQNAGAGRMERVQAGMRASLLFCAAAGAATGLLLWLFGPQVARLFTDDPAVVASTALYLSLMPWGFGAVGAIAVANAAFNGLERPLPALALSLARTLAVGVPLAWLGGRLAGEAGTLLGILLTNLAVGLAAGLWVLRATAPAGAAMLPPTRTEARRHAA</sequence>
<evidence type="ECO:0000256" key="5">
    <source>
        <dbReference type="ARBA" id="ARBA00022989"/>
    </source>
</evidence>
<feature type="transmembrane region" description="Helical" evidence="7">
    <location>
        <begin position="405"/>
        <end position="424"/>
    </location>
</feature>
<dbReference type="PANTHER" id="PTHR43549:SF3">
    <property type="entry name" value="MULTIDRUG RESISTANCE PROTEIN YPNP-RELATED"/>
    <property type="match status" value="1"/>
</dbReference>